<dbReference type="Gene3D" id="3.40.50.150">
    <property type="entry name" value="Vaccinia Virus protein VP39"/>
    <property type="match status" value="1"/>
</dbReference>
<evidence type="ECO:0000256" key="4">
    <source>
        <dbReference type="SAM" id="Coils"/>
    </source>
</evidence>
<dbReference type="PROSITE" id="PS50937">
    <property type="entry name" value="HTH_MERR_2"/>
    <property type="match status" value="1"/>
</dbReference>
<dbReference type="EMBL" id="AECZ01000028">
    <property type="protein sequence ID" value="EFL49973.1"/>
    <property type="molecule type" value="Genomic_DNA"/>
</dbReference>
<evidence type="ECO:0000256" key="3">
    <source>
        <dbReference type="ARBA" id="ARBA00022679"/>
    </source>
</evidence>
<reference evidence="6 7" key="1">
    <citation type="submission" date="2010-08" db="EMBL/GenBank/DDBJ databases">
        <title>The draft genome of Desulfovibrio fructosovorans JJ.</title>
        <authorList>
            <consortium name="US DOE Joint Genome Institute (JGI-PGF)"/>
            <person name="Lucas S."/>
            <person name="Copeland A."/>
            <person name="Lapidus A."/>
            <person name="Cheng J.-F."/>
            <person name="Bruce D."/>
            <person name="Goodwin L."/>
            <person name="Pitluck S."/>
            <person name="Land M.L."/>
            <person name="Hauser L."/>
            <person name="Chang Y.-J."/>
            <person name="Jeffries C."/>
            <person name="Wall J.D."/>
            <person name="Stahl D.A."/>
            <person name="Arkin A.P."/>
            <person name="Dehal P."/>
            <person name="Stolyar S.M."/>
            <person name="Hazen T.C."/>
            <person name="Woyke T.J."/>
        </authorList>
    </citation>
    <scope>NUCLEOTIDE SEQUENCE [LARGE SCALE GENOMIC DNA]</scope>
    <source>
        <strain evidence="6 7">JJ</strain>
    </source>
</reference>
<keyword evidence="2 6" id="KW-0489">Methyltransferase</keyword>
<dbReference type="PANTHER" id="PTHR43619">
    <property type="entry name" value="S-ADENOSYL-L-METHIONINE-DEPENDENT METHYLTRANSFERASE YKTD-RELATED"/>
    <property type="match status" value="1"/>
</dbReference>
<dbReference type="OrthoDB" id="9811000at2"/>
<dbReference type="Proteomes" id="UP000006250">
    <property type="component" value="Unassembled WGS sequence"/>
</dbReference>
<dbReference type="Pfam" id="PF04072">
    <property type="entry name" value="LCM"/>
    <property type="match status" value="1"/>
</dbReference>
<accession>E1K055</accession>
<organism evidence="6 7">
    <name type="scientific">Solidesulfovibrio fructosivorans JJ]</name>
    <dbReference type="NCBI Taxonomy" id="596151"/>
    <lineage>
        <taxon>Bacteria</taxon>
        <taxon>Pseudomonadati</taxon>
        <taxon>Thermodesulfobacteriota</taxon>
        <taxon>Desulfovibrionia</taxon>
        <taxon>Desulfovibrionales</taxon>
        <taxon>Desulfovibrionaceae</taxon>
        <taxon>Solidesulfovibrio</taxon>
    </lineage>
</organism>
<dbReference type="GO" id="GO:0008168">
    <property type="term" value="F:methyltransferase activity"/>
    <property type="evidence" value="ECO:0007669"/>
    <property type="project" value="UniProtKB-KW"/>
</dbReference>
<dbReference type="SMART" id="SM00422">
    <property type="entry name" value="HTH_MERR"/>
    <property type="match status" value="1"/>
</dbReference>
<dbReference type="AlphaFoldDB" id="E1K055"/>
<evidence type="ECO:0000313" key="7">
    <source>
        <dbReference type="Proteomes" id="UP000006250"/>
    </source>
</evidence>
<comment type="similarity">
    <text evidence="1">Belongs to the UPF0677 family.</text>
</comment>
<dbReference type="GO" id="GO:0003677">
    <property type="term" value="F:DNA binding"/>
    <property type="evidence" value="ECO:0007669"/>
    <property type="project" value="InterPro"/>
</dbReference>
<name>E1K055_SOLFR</name>
<keyword evidence="3 6" id="KW-0808">Transferase</keyword>
<dbReference type="SUPFAM" id="SSF46955">
    <property type="entry name" value="Putative DNA-binding domain"/>
    <property type="match status" value="1"/>
</dbReference>
<dbReference type="GO" id="GO:0006355">
    <property type="term" value="P:regulation of DNA-templated transcription"/>
    <property type="evidence" value="ECO:0007669"/>
    <property type="project" value="InterPro"/>
</dbReference>
<dbReference type="PROSITE" id="PS00552">
    <property type="entry name" value="HTH_MERR_1"/>
    <property type="match status" value="1"/>
</dbReference>
<dbReference type="InterPro" id="IPR007213">
    <property type="entry name" value="Ppm1/Ppm2/Tcmp"/>
</dbReference>
<sequence>MSLRIGELARKSGLTVRTLHHYDAIGLLTPSGRSDAGYRLYDRKDVMRLHAIQALKSFGCSLAEIGQALSRGKPELPDILDRQVRALDAQARRAIALKDRLARLRERMRNKEGTDVDDWLEALGMLHVYRQYFSEEELMRLRQGRDKDAWRELAGRVDAAVSAGQEPDAAEARELVRDIIGQAGRTAEGDPVLLVKMRGLLDREERVRATVGFSQAALAWIDAAVAAYRRDCRPAVPSGTALGVATLRAAHQLLDDPPVFVDPLALAMVGPGREAVIRNDPARFAAGTLPGLRASVAVRARCVEDAWAAARARGLGQYVILGAGFDTFAYRTADRDSRIFEVDHPGTQAKKRQRLAEAGIAAPENLVFVPLDFERRTLAEALDAAGFRRDEPAFFSWPGVTMYLPEATVLETLAVLSVMVAGSEVLFDYAADPETLSEAERKGREAIMDRAAAGGEPWKSCFEPADLADRLARMGFVVIEDLGGAELTRRYLAGRSDGLRKSGVSRIVHVTIPRSS</sequence>
<dbReference type="InterPro" id="IPR009061">
    <property type="entry name" value="DNA-bd_dom_put_sf"/>
</dbReference>
<dbReference type="PANTHER" id="PTHR43619:SF2">
    <property type="entry name" value="S-ADENOSYL-L-METHIONINE-DEPENDENT METHYLTRANSFERASES SUPERFAMILY PROTEIN"/>
    <property type="match status" value="1"/>
</dbReference>
<dbReference type="PRINTS" id="PR00040">
    <property type="entry name" value="HTHMERR"/>
</dbReference>
<gene>
    <name evidence="6" type="ORF">DesfrDRAFT_3255</name>
</gene>
<comment type="caution">
    <text evidence="6">The sequence shown here is derived from an EMBL/GenBank/DDBJ whole genome shotgun (WGS) entry which is preliminary data.</text>
</comment>
<feature type="domain" description="HTH merR-type" evidence="5">
    <location>
        <begin position="1"/>
        <end position="71"/>
    </location>
</feature>
<dbReference type="Pfam" id="PF13411">
    <property type="entry name" value="MerR_1"/>
    <property type="match status" value="1"/>
</dbReference>
<dbReference type="STRING" id="596151.DesfrDRAFT_3255"/>
<dbReference type="SUPFAM" id="SSF53335">
    <property type="entry name" value="S-adenosyl-L-methionine-dependent methyltransferases"/>
    <property type="match status" value="1"/>
</dbReference>
<evidence type="ECO:0000256" key="2">
    <source>
        <dbReference type="ARBA" id="ARBA00022603"/>
    </source>
</evidence>
<keyword evidence="4" id="KW-0175">Coiled coil</keyword>
<evidence type="ECO:0000259" key="5">
    <source>
        <dbReference type="PROSITE" id="PS50937"/>
    </source>
</evidence>
<feature type="coiled-coil region" evidence="4">
    <location>
        <begin position="87"/>
        <end position="114"/>
    </location>
</feature>
<dbReference type="NCBIfam" id="TIGR00027">
    <property type="entry name" value="mthyl_TIGR00027"/>
    <property type="match status" value="1"/>
</dbReference>
<evidence type="ECO:0000313" key="6">
    <source>
        <dbReference type="EMBL" id="EFL49973.1"/>
    </source>
</evidence>
<dbReference type="InterPro" id="IPR029063">
    <property type="entry name" value="SAM-dependent_MTases_sf"/>
</dbReference>
<keyword evidence="7" id="KW-1185">Reference proteome</keyword>
<dbReference type="InterPro" id="IPR011610">
    <property type="entry name" value="SAM_mthyl_Trfase_ML2640-like"/>
</dbReference>
<proteinExistence type="inferred from homology"/>
<evidence type="ECO:0000256" key="1">
    <source>
        <dbReference type="ARBA" id="ARBA00008138"/>
    </source>
</evidence>
<dbReference type="RefSeq" id="WP_005995660.1">
    <property type="nucleotide sequence ID" value="NZ_AECZ01000028.1"/>
</dbReference>
<dbReference type="InterPro" id="IPR000551">
    <property type="entry name" value="MerR-type_HTH_dom"/>
</dbReference>
<dbReference type="eggNOG" id="COG0789">
    <property type="taxonomic scope" value="Bacteria"/>
</dbReference>
<protein>
    <submittedName>
        <fullName evidence="6">Methyltransferase</fullName>
    </submittedName>
</protein>
<dbReference type="Gene3D" id="1.10.1660.10">
    <property type="match status" value="1"/>
</dbReference>
<dbReference type="GO" id="GO:0032259">
    <property type="term" value="P:methylation"/>
    <property type="evidence" value="ECO:0007669"/>
    <property type="project" value="UniProtKB-KW"/>
</dbReference>
<dbReference type="eggNOG" id="COG3315">
    <property type="taxonomic scope" value="Bacteria"/>
</dbReference>